<reference evidence="2 3" key="1">
    <citation type="submission" date="2024-02" db="EMBL/GenBank/DDBJ databases">
        <authorList>
            <person name="Chen Y."/>
            <person name="Shah S."/>
            <person name="Dougan E. K."/>
            <person name="Thang M."/>
            <person name="Chan C."/>
        </authorList>
    </citation>
    <scope>NUCLEOTIDE SEQUENCE [LARGE SCALE GENOMIC DNA]</scope>
</reference>
<organism evidence="2 3">
    <name type="scientific">Durusdinium trenchii</name>
    <dbReference type="NCBI Taxonomy" id="1381693"/>
    <lineage>
        <taxon>Eukaryota</taxon>
        <taxon>Sar</taxon>
        <taxon>Alveolata</taxon>
        <taxon>Dinophyceae</taxon>
        <taxon>Suessiales</taxon>
        <taxon>Symbiodiniaceae</taxon>
        <taxon>Durusdinium</taxon>
    </lineage>
</organism>
<sequence length="301" mass="34449">MASCSLCTLLQFVLAYVSGIFTMYLAFMFSANTLTLPAMSLGLVPGAVVIDSKNLSTSQQNQSGNFLEKSTPNMSNVSQNVTAHESSNQNQTVSPHLLNASSRVLRPGPFGLKFIHISKTGGTTVEEIGNQIRPDKLAWGMYDRPFYGYQHNKFRHFPAEKRRKYDWFLVVRDPVERFVSEYHCGFEGVNYMQARFHTEKDFNDWLQQRLRKGGTAGGHFIPQVDYLDPDPLVTQHIIKFENFEADLRYVLGLYNISFKKLAKRNNGQKRLFSRRNISAETMGYIRSYFAGDFVNFGYDMH</sequence>
<dbReference type="Gene3D" id="3.40.50.300">
    <property type="entry name" value="P-loop containing nucleotide triphosphate hydrolases"/>
    <property type="match status" value="1"/>
</dbReference>
<dbReference type="Proteomes" id="UP001642464">
    <property type="component" value="Unassembled WGS sequence"/>
</dbReference>
<protein>
    <submittedName>
        <fullName evidence="2">Delta(5) fatty acid desaturase B</fullName>
    </submittedName>
</protein>
<dbReference type="SUPFAM" id="SSF52540">
    <property type="entry name" value="P-loop containing nucleoside triphosphate hydrolases"/>
    <property type="match status" value="1"/>
</dbReference>
<gene>
    <name evidence="2" type="ORF">SCF082_LOCUS43895</name>
</gene>
<name>A0ABP0R1R2_9DINO</name>
<dbReference type="InterPro" id="IPR027417">
    <property type="entry name" value="P-loop_NTPase"/>
</dbReference>
<dbReference type="InterPro" id="IPR005331">
    <property type="entry name" value="Sulfotransferase"/>
</dbReference>
<feature type="region of interest" description="Disordered" evidence="1">
    <location>
        <begin position="58"/>
        <end position="93"/>
    </location>
</feature>
<comment type="caution">
    <text evidence="2">The sequence shown here is derived from an EMBL/GenBank/DDBJ whole genome shotgun (WGS) entry which is preliminary data.</text>
</comment>
<evidence type="ECO:0000313" key="2">
    <source>
        <dbReference type="EMBL" id="CAK9093306.1"/>
    </source>
</evidence>
<dbReference type="EMBL" id="CAXAMM010040451">
    <property type="protein sequence ID" value="CAK9093306.1"/>
    <property type="molecule type" value="Genomic_DNA"/>
</dbReference>
<proteinExistence type="predicted"/>
<evidence type="ECO:0000256" key="1">
    <source>
        <dbReference type="SAM" id="MobiDB-lite"/>
    </source>
</evidence>
<dbReference type="Pfam" id="PF03567">
    <property type="entry name" value="Sulfotransfer_2"/>
    <property type="match status" value="1"/>
</dbReference>
<evidence type="ECO:0000313" key="3">
    <source>
        <dbReference type="Proteomes" id="UP001642464"/>
    </source>
</evidence>
<accession>A0ABP0R1R2</accession>
<keyword evidence="3" id="KW-1185">Reference proteome</keyword>